<reference evidence="5" key="1">
    <citation type="submission" date="2011-08" db="EMBL/GenBank/DDBJ databases">
        <authorList>
            <person name="Rombauts S."/>
        </authorList>
    </citation>
    <scope>NUCLEOTIDE SEQUENCE</scope>
    <source>
        <strain evidence="5">London</strain>
    </source>
</reference>
<keyword evidence="2" id="KW-0472">Membrane</keyword>
<evidence type="ECO:0000313" key="4">
    <source>
        <dbReference type="EnsemblMetazoa" id="tetur02g13390.1"/>
    </source>
</evidence>
<evidence type="ECO:0000313" key="5">
    <source>
        <dbReference type="Proteomes" id="UP000015104"/>
    </source>
</evidence>
<dbReference type="KEGG" id="tut:107370834"/>
<keyword evidence="2" id="KW-1133">Transmembrane helix</keyword>
<proteinExistence type="predicted"/>
<dbReference type="EnsemblMetazoa" id="tetur02g13390.1">
    <property type="protein sequence ID" value="tetur02g13390.1"/>
    <property type="gene ID" value="tetur02g13390"/>
</dbReference>
<feature type="compositionally biased region" description="Polar residues" evidence="1">
    <location>
        <begin position="61"/>
        <end position="79"/>
    </location>
</feature>
<evidence type="ECO:0000256" key="2">
    <source>
        <dbReference type="SAM" id="Phobius"/>
    </source>
</evidence>
<reference evidence="4" key="2">
    <citation type="submission" date="2015-06" db="UniProtKB">
        <authorList>
            <consortium name="EnsemblMetazoa"/>
        </authorList>
    </citation>
    <scope>IDENTIFICATION</scope>
</reference>
<feature type="transmembrane region" description="Helical" evidence="2">
    <location>
        <begin position="122"/>
        <end position="145"/>
    </location>
</feature>
<name>T1JXV5_TETUR</name>
<accession>T1JXV5</accession>
<gene>
    <name evidence="4" type="primary">107370834</name>
</gene>
<organism evidence="4 5">
    <name type="scientific">Tetranychus urticae</name>
    <name type="common">Two-spotted spider mite</name>
    <dbReference type="NCBI Taxonomy" id="32264"/>
    <lineage>
        <taxon>Eukaryota</taxon>
        <taxon>Metazoa</taxon>
        <taxon>Ecdysozoa</taxon>
        <taxon>Arthropoda</taxon>
        <taxon>Chelicerata</taxon>
        <taxon>Arachnida</taxon>
        <taxon>Acari</taxon>
        <taxon>Acariformes</taxon>
        <taxon>Trombidiformes</taxon>
        <taxon>Prostigmata</taxon>
        <taxon>Eleutherengona</taxon>
        <taxon>Raphignathae</taxon>
        <taxon>Tetranychoidea</taxon>
        <taxon>Tetranychidae</taxon>
        <taxon>Tetranychus</taxon>
    </lineage>
</organism>
<dbReference type="EMBL" id="CAEY01000835">
    <property type="status" value="NOT_ANNOTATED_CDS"/>
    <property type="molecule type" value="Genomic_DNA"/>
</dbReference>
<feature type="region of interest" description="Disordered" evidence="1">
    <location>
        <begin position="61"/>
        <end position="87"/>
    </location>
</feature>
<dbReference type="OrthoDB" id="10558586at2759"/>
<feature type="chain" id="PRO_5007728941" description="Syndecan/Neurexin domain-containing protein" evidence="3">
    <location>
        <begin position="25"/>
        <end position="160"/>
    </location>
</feature>
<evidence type="ECO:0000256" key="3">
    <source>
        <dbReference type="SAM" id="SignalP"/>
    </source>
</evidence>
<dbReference type="HOGENOM" id="CLU_2641308_0_0_1"/>
<keyword evidence="5" id="KW-1185">Reference proteome</keyword>
<protein>
    <recommendedName>
        <fullName evidence="6">Syndecan/Neurexin domain-containing protein</fullName>
    </recommendedName>
</protein>
<evidence type="ECO:0000256" key="1">
    <source>
        <dbReference type="SAM" id="MobiDB-lite"/>
    </source>
</evidence>
<sequence length="160" mass="17506">MVVINPMMCLSLFLSSFYLQIVSANELKNMFNHQQHDRDFSGKIGIHLGFANRVVRQIESDSTTSSVLPETPETSTTLKPTIDPSDEEAEEINRETTTLISDETTVSPVRTKASAKDALDEFIAGPLIVVGAISLVSLCLFLLYVCKYRSTGSSGLDESA</sequence>
<keyword evidence="3" id="KW-0732">Signal</keyword>
<keyword evidence="2" id="KW-0812">Transmembrane</keyword>
<dbReference type="OMA" id="FLLYVCK"/>
<dbReference type="AlphaFoldDB" id="T1JXV5"/>
<feature type="signal peptide" evidence="3">
    <location>
        <begin position="1"/>
        <end position="24"/>
    </location>
</feature>
<evidence type="ECO:0008006" key="6">
    <source>
        <dbReference type="Google" id="ProtNLM"/>
    </source>
</evidence>
<dbReference type="Proteomes" id="UP000015104">
    <property type="component" value="Unassembled WGS sequence"/>
</dbReference>